<dbReference type="Proteomes" id="UP000053989">
    <property type="component" value="Unassembled WGS sequence"/>
</dbReference>
<evidence type="ECO:0000256" key="1">
    <source>
        <dbReference type="SAM" id="MobiDB-lite"/>
    </source>
</evidence>
<name>A0A0C2Z2K3_9AGAM</name>
<evidence type="ECO:0000313" key="3">
    <source>
        <dbReference type="Proteomes" id="UP000053989"/>
    </source>
</evidence>
<feature type="compositionally biased region" description="Basic and acidic residues" evidence="1">
    <location>
        <begin position="86"/>
        <end position="96"/>
    </location>
</feature>
<sequence>MGTGGARWRIEGTSGFKGSTEVSSVSNSAETARVDHGNGTGTYLDAEAARQHVLEAEHLSNHADEWVDTDMHRAANDLIMPTSEGGRGHADQLNDR</sequence>
<dbReference type="InParanoid" id="A0A0C2Z2K3"/>
<feature type="region of interest" description="Disordered" evidence="1">
    <location>
        <begin position="75"/>
        <end position="96"/>
    </location>
</feature>
<reference evidence="3" key="2">
    <citation type="submission" date="2015-01" db="EMBL/GenBank/DDBJ databases">
        <title>Evolutionary Origins and Diversification of the Mycorrhizal Mutualists.</title>
        <authorList>
            <consortium name="DOE Joint Genome Institute"/>
            <consortium name="Mycorrhizal Genomics Consortium"/>
            <person name="Kohler A."/>
            <person name="Kuo A."/>
            <person name="Nagy L.G."/>
            <person name="Floudas D."/>
            <person name="Copeland A."/>
            <person name="Barry K.W."/>
            <person name="Cichocki N."/>
            <person name="Veneault-Fourrey C."/>
            <person name="LaButti K."/>
            <person name="Lindquist E.A."/>
            <person name="Lipzen A."/>
            <person name="Lundell T."/>
            <person name="Morin E."/>
            <person name="Murat C."/>
            <person name="Riley R."/>
            <person name="Ohm R."/>
            <person name="Sun H."/>
            <person name="Tunlid A."/>
            <person name="Henrissat B."/>
            <person name="Grigoriev I.V."/>
            <person name="Hibbett D.S."/>
            <person name="Martin F."/>
        </authorList>
    </citation>
    <scope>NUCLEOTIDE SEQUENCE [LARGE SCALE GENOMIC DNA]</scope>
    <source>
        <strain evidence="3">Foug A</strain>
    </source>
</reference>
<keyword evidence="3" id="KW-1185">Reference proteome</keyword>
<feature type="region of interest" description="Disordered" evidence="1">
    <location>
        <begin position="1"/>
        <end position="42"/>
    </location>
</feature>
<proteinExistence type="predicted"/>
<dbReference type="HOGENOM" id="CLU_2360970_0_0_1"/>
<accession>A0A0C2Z2K3</accession>
<reference evidence="2 3" key="1">
    <citation type="submission" date="2014-04" db="EMBL/GenBank/DDBJ databases">
        <authorList>
            <consortium name="DOE Joint Genome Institute"/>
            <person name="Kuo A."/>
            <person name="Kohler A."/>
            <person name="Nagy L.G."/>
            <person name="Floudas D."/>
            <person name="Copeland A."/>
            <person name="Barry K.W."/>
            <person name="Cichocki N."/>
            <person name="Veneault-Fourrey C."/>
            <person name="LaButti K."/>
            <person name="Lindquist E.A."/>
            <person name="Lipzen A."/>
            <person name="Lundell T."/>
            <person name="Morin E."/>
            <person name="Murat C."/>
            <person name="Sun H."/>
            <person name="Tunlid A."/>
            <person name="Henrissat B."/>
            <person name="Grigoriev I.V."/>
            <person name="Hibbett D.S."/>
            <person name="Martin F."/>
            <person name="Nordberg H.P."/>
            <person name="Cantor M.N."/>
            <person name="Hua S.X."/>
        </authorList>
    </citation>
    <scope>NUCLEOTIDE SEQUENCE [LARGE SCALE GENOMIC DNA]</scope>
    <source>
        <strain evidence="2 3">Foug A</strain>
    </source>
</reference>
<dbReference type="AlphaFoldDB" id="A0A0C2Z2K3"/>
<evidence type="ECO:0000313" key="2">
    <source>
        <dbReference type="EMBL" id="KIM56083.1"/>
    </source>
</evidence>
<protein>
    <submittedName>
        <fullName evidence="2">Uncharacterized protein</fullName>
    </submittedName>
</protein>
<feature type="compositionally biased region" description="Polar residues" evidence="1">
    <location>
        <begin position="16"/>
        <end position="30"/>
    </location>
</feature>
<gene>
    <name evidence="2" type="ORF">SCLCIDRAFT_1220576</name>
</gene>
<organism evidence="2 3">
    <name type="scientific">Scleroderma citrinum Foug A</name>
    <dbReference type="NCBI Taxonomy" id="1036808"/>
    <lineage>
        <taxon>Eukaryota</taxon>
        <taxon>Fungi</taxon>
        <taxon>Dikarya</taxon>
        <taxon>Basidiomycota</taxon>
        <taxon>Agaricomycotina</taxon>
        <taxon>Agaricomycetes</taxon>
        <taxon>Agaricomycetidae</taxon>
        <taxon>Boletales</taxon>
        <taxon>Sclerodermatineae</taxon>
        <taxon>Sclerodermataceae</taxon>
        <taxon>Scleroderma</taxon>
    </lineage>
</organism>
<dbReference type="EMBL" id="KN822123">
    <property type="protein sequence ID" value="KIM56083.1"/>
    <property type="molecule type" value="Genomic_DNA"/>
</dbReference>